<evidence type="ECO:0000313" key="2">
    <source>
        <dbReference type="Proteomes" id="UP000075430"/>
    </source>
</evidence>
<dbReference type="InterPro" id="IPR036173">
    <property type="entry name" value="G39-like_N_sf"/>
</dbReference>
<protein>
    <submittedName>
        <fullName evidence="1">Uncharacterized protein</fullName>
    </submittedName>
</protein>
<organism evidence="1 2">
    <name type="scientific">Bacillus nakamurai</name>
    <dbReference type="NCBI Taxonomy" id="1793963"/>
    <lineage>
        <taxon>Bacteria</taxon>
        <taxon>Bacillati</taxon>
        <taxon>Bacillota</taxon>
        <taxon>Bacilli</taxon>
        <taxon>Bacillales</taxon>
        <taxon>Bacillaceae</taxon>
        <taxon>Bacillus</taxon>
    </lineage>
</organism>
<dbReference type="OrthoDB" id="2925747at2"/>
<comment type="caution">
    <text evidence="1">The sequence shown here is derived from an EMBL/GenBank/DDBJ whole genome shotgun (WGS) entry which is preliminary data.</text>
</comment>
<dbReference type="AlphaFoldDB" id="A0A150F4Z9"/>
<dbReference type="SUPFAM" id="SSF89064">
    <property type="entry name" value="Replisome organizer (g39p helicase loader/inhibitor protein)"/>
    <property type="match status" value="1"/>
</dbReference>
<dbReference type="Gene3D" id="1.10.8.200">
    <property type="entry name" value="Replisome organizer (g39p helicase loader/inhibitor protein)"/>
    <property type="match status" value="1"/>
</dbReference>
<evidence type="ECO:0000313" key="1">
    <source>
        <dbReference type="EMBL" id="KXZ15319.1"/>
    </source>
</evidence>
<dbReference type="EMBL" id="LSBA01000036">
    <property type="protein sequence ID" value="KXZ15319.1"/>
    <property type="molecule type" value="Genomic_DNA"/>
</dbReference>
<gene>
    <name evidence="1" type="ORF">AXI58_03415</name>
</gene>
<dbReference type="RefSeq" id="WP_061522971.1">
    <property type="nucleotide sequence ID" value="NZ_JARLZY010000006.1"/>
</dbReference>
<name>A0A150F4Z9_9BACI</name>
<keyword evidence="2" id="KW-1185">Reference proteome</keyword>
<accession>A0A150F4Z9</accession>
<reference evidence="2" key="1">
    <citation type="submission" date="2016-02" db="EMBL/GenBank/DDBJ databases">
        <authorList>
            <person name="Dunlap C."/>
        </authorList>
    </citation>
    <scope>NUCLEOTIDE SEQUENCE [LARGE SCALE GENOMIC DNA]</scope>
    <source>
        <strain evidence="2">NRRL B-41092</strain>
    </source>
</reference>
<proteinExistence type="predicted"/>
<sequence>MIKKQTFEIMALIKQYFEHFEITQDKVDSWHELLQDADYEQVRDNLIRFCKRSKFPPKVADLLNEKNVIVDRINAIPSIEETKDYLSKLSAPVEQTEEERALIEKSKAEIRKILGIGD</sequence>
<dbReference type="Proteomes" id="UP000075430">
    <property type="component" value="Unassembled WGS sequence"/>
</dbReference>
<dbReference type="STRING" id="1793963.AXI58_03415"/>